<evidence type="ECO:0000313" key="2">
    <source>
        <dbReference type="Proteomes" id="UP001236415"/>
    </source>
</evidence>
<dbReference type="SUPFAM" id="SSF140453">
    <property type="entry name" value="EsxAB dimer-like"/>
    <property type="match status" value="1"/>
</dbReference>
<dbReference type="NCBIfam" id="TIGR03930">
    <property type="entry name" value="WXG100_ESAT6"/>
    <property type="match status" value="1"/>
</dbReference>
<evidence type="ECO:0000313" key="1">
    <source>
        <dbReference type="EMBL" id="WIV19856.1"/>
    </source>
</evidence>
<reference evidence="1 2" key="1">
    <citation type="submission" date="2023-06" db="EMBL/GenBank/DDBJ databases">
        <title>Paenibacillus polygonum sp. nov., an endophytic bacterium, isolated from Polygonum lapathifolium L. in Nanji Wetland National Nature Reserve, South of Poyang Lake, Jiangxi Province, China.</title>
        <authorList>
            <person name="Yu Z."/>
        </authorList>
    </citation>
    <scope>NUCLEOTIDE SEQUENCE [LARGE SCALE GENOMIC DNA]</scope>
    <source>
        <strain evidence="1 2">C31</strain>
    </source>
</reference>
<dbReference type="InterPro" id="IPR010310">
    <property type="entry name" value="T7SS_ESAT-6-like"/>
</dbReference>
<accession>A0ABY8X8Q9</accession>
<organism evidence="1 2">
    <name type="scientific">Paenibacillus polygoni</name>
    <dbReference type="NCBI Taxonomy" id="3050112"/>
    <lineage>
        <taxon>Bacteria</taxon>
        <taxon>Bacillati</taxon>
        <taxon>Bacillota</taxon>
        <taxon>Bacilli</taxon>
        <taxon>Bacillales</taxon>
        <taxon>Paenibacillaceae</taxon>
        <taxon>Paenibacillus</taxon>
    </lineage>
</organism>
<name>A0ABY8X8Q9_9BACL</name>
<proteinExistence type="predicted"/>
<protein>
    <submittedName>
        <fullName evidence="1">WXG100 family type VII secretion target</fullName>
    </submittedName>
</protein>
<sequence length="357" mass="39684">MVKIMVSPDQLMEVARHFLSQRQELERMCNQLDKQIYFISEGWSGATKERFFHEYLSARQSMGVTMEKISSIAQQLNFIARSFAEADGEGGSAIVMPSLPPKVEAKLESAVDYIFSGFRGVGATIEGLFNNVVGTGKSLWENPFGTAYDIGYAFTVGRVVDVCIGARFAWDYAWGSGTARADAEQFVEQMKQDIEEKGTGYYAGYVASQAAAYLTIGKLLKGKNSEIGGSGGKGKTKDSSEARNTELSDVEIKYPLSTTNKKHINKHNIESIAQQSKYLSDDQLADKLESSFFNPKWSKEEINKYAEIAYNHLKSQGKTGHLTYEIEGEIIEVFIHPDGQFGTVYGRHKFTVGDIKK</sequence>
<dbReference type="InterPro" id="IPR036689">
    <property type="entry name" value="ESAT-6-like_sf"/>
</dbReference>
<gene>
    <name evidence="1" type="ORF">QPK24_03710</name>
</gene>
<dbReference type="Pfam" id="PF06013">
    <property type="entry name" value="WXG100"/>
    <property type="match status" value="1"/>
</dbReference>
<dbReference type="Gene3D" id="1.10.287.850">
    <property type="entry name" value="HP0062-like domain"/>
    <property type="match status" value="1"/>
</dbReference>
<dbReference type="EMBL" id="CP127162">
    <property type="protein sequence ID" value="WIV19856.1"/>
    <property type="molecule type" value="Genomic_DNA"/>
</dbReference>
<keyword evidence="2" id="KW-1185">Reference proteome</keyword>
<dbReference type="Proteomes" id="UP001236415">
    <property type="component" value="Chromosome"/>
</dbReference>
<dbReference type="RefSeq" id="WP_285746282.1">
    <property type="nucleotide sequence ID" value="NZ_CP127162.1"/>
</dbReference>